<dbReference type="Proteomes" id="UP000683000">
    <property type="component" value="Unassembled WGS sequence"/>
</dbReference>
<gene>
    <name evidence="4" type="ORF">JVT61DRAFT_14824</name>
</gene>
<keyword evidence="2 3" id="KW-0040">ANK repeat</keyword>
<dbReference type="PROSITE" id="PS50088">
    <property type="entry name" value="ANK_REPEAT"/>
    <property type="match status" value="1"/>
</dbReference>
<dbReference type="Pfam" id="PF12796">
    <property type="entry name" value="Ank_2"/>
    <property type="match status" value="1"/>
</dbReference>
<evidence type="ECO:0000313" key="4">
    <source>
        <dbReference type="EMBL" id="KAG6369454.1"/>
    </source>
</evidence>
<evidence type="ECO:0000313" key="5">
    <source>
        <dbReference type="Proteomes" id="UP000683000"/>
    </source>
</evidence>
<dbReference type="InterPro" id="IPR036770">
    <property type="entry name" value="Ankyrin_rpt-contain_sf"/>
</dbReference>
<proteinExistence type="predicted"/>
<dbReference type="PANTHER" id="PTHR24198">
    <property type="entry name" value="ANKYRIN REPEAT AND PROTEIN KINASE DOMAIN-CONTAINING PROTEIN"/>
    <property type="match status" value="1"/>
</dbReference>
<dbReference type="OrthoDB" id="2647035at2759"/>
<evidence type="ECO:0000256" key="3">
    <source>
        <dbReference type="PROSITE-ProRule" id="PRU00023"/>
    </source>
</evidence>
<keyword evidence="1" id="KW-0677">Repeat</keyword>
<evidence type="ECO:0000256" key="1">
    <source>
        <dbReference type="ARBA" id="ARBA00022737"/>
    </source>
</evidence>
<feature type="repeat" description="ANK" evidence="3">
    <location>
        <begin position="222"/>
        <end position="249"/>
    </location>
</feature>
<dbReference type="AlphaFoldDB" id="A0A8I2YCK0"/>
<dbReference type="SUPFAM" id="SSF48403">
    <property type="entry name" value="Ankyrin repeat"/>
    <property type="match status" value="1"/>
</dbReference>
<name>A0A8I2YCK0_9AGAM</name>
<organism evidence="4 5">
    <name type="scientific">Boletus reticuloceps</name>
    <dbReference type="NCBI Taxonomy" id="495285"/>
    <lineage>
        <taxon>Eukaryota</taxon>
        <taxon>Fungi</taxon>
        <taxon>Dikarya</taxon>
        <taxon>Basidiomycota</taxon>
        <taxon>Agaricomycotina</taxon>
        <taxon>Agaricomycetes</taxon>
        <taxon>Agaricomycetidae</taxon>
        <taxon>Boletales</taxon>
        <taxon>Boletineae</taxon>
        <taxon>Boletaceae</taxon>
        <taxon>Boletoideae</taxon>
        <taxon>Boletus</taxon>
    </lineage>
</organism>
<comment type="caution">
    <text evidence="4">The sequence shown here is derived from an EMBL/GenBank/DDBJ whole genome shotgun (WGS) entry which is preliminary data.</text>
</comment>
<accession>A0A8I2YCK0</accession>
<dbReference type="EMBL" id="JAGFBS010000080">
    <property type="protein sequence ID" value="KAG6369454.1"/>
    <property type="molecule type" value="Genomic_DNA"/>
</dbReference>
<dbReference type="PANTHER" id="PTHR24198:SF165">
    <property type="entry name" value="ANKYRIN REPEAT-CONTAINING PROTEIN-RELATED"/>
    <property type="match status" value="1"/>
</dbReference>
<sequence length="304" mass="33203">MGNEGNYEGDLLAIVQRFNQAVDDKLLHGHNLNMLLPFAVERGHIHLTRYLFPVRPSLPSGLFETLGDWKTSVHAPMVSGAPVLHTALWSFQNEHLALETVKLLVSLGYDPLETTSSGKKLLHIAGERGFTTVIRYLQALSLGNSPPLNLLHIALRITGEEDKARMIAFLLENGANVHACKAVSGDSVLHTTLQSFQNEYFALETVKIFVGRGCDPLKANSSGKTPLCIAIEAGFVSVAQFFLSLGASLPPNMLDTLNRWDGWENVSMFNFSSGMESMHGPQLGSLCSISYCGRPGVKAVLWSL</sequence>
<protein>
    <submittedName>
        <fullName evidence="4">Ankyrin repeat-containing domain protein</fullName>
    </submittedName>
</protein>
<reference evidence="4" key="1">
    <citation type="submission" date="2021-03" db="EMBL/GenBank/DDBJ databases">
        <title>Evolutionary innovations through gain and loss of genes in the ectomycorrhizal Boletales.</title>
        <authorList>
            <person name="Wu G."/>
            <person name="Miyauchi S."/>
            <person name="Morin E."/>
            <person name="Yang Z.-L."/>
            <person name="Xu J."/>
            <person name="Martin F.M."/>
        </authorList>
    </citation>
    <scope>NUCLEOTIDE SEQUENCE</scope>
    <source>
        <strain evidence="4">BR01</strain>
    </source>
</reference>
<dbReference type="Gene3D" id="1.25.40.20">
    <property type="entry name" value="Ankyrin repeat-containing domain"/>
    <property type="match status" value="2"/>
</dbReference>
<dbReference type="PROSITE" id="PS50297">
    <property type="entry name" value="ANK_REP_REGION"/>
    <property type="match status" value="1"/>
</dbReference>
<dbReference type="InterPro" id="IPR002110">
    <property type="entry name" value="Ankyrin_rpt"/>
</dbReference>
<dbReference type="SMART" id="SM00248">
    <property type="entry name" value="ANK"/>
    <property type="match status" value="4"/>
</dbReference>
<keyword evidence="5" id="KW-1185">Reference proteome</keyword>
<evidence type="ECO:0000256" key="2">
    <source>
        <dbReference type="ARBA" id="ARBA00023043"/>
    </source>
</evidence>